<comment type="similarity">
    <text evidence="5">Belongs to the class I-like SAM-binding methyltransferase superfamily. RsmB/NOP family.</text>
</comment>
<feature type="binding site" evidence="5">
    <location>
        <begin position="116"/>
        <end position="122"/>
    </location>
    <ligand>
        <name>S-adenosyl-L-methionine</name>
        <dbReference type="ChEBI" id="CHEBI:59789"/>
    </ligand>
</feature>
<keyword evidence="3 5" id="KW-0949">S-adenosyl-L-methionine</keyword>
<proteinExistence type="inferred from homology"/>
<dbReference type="GO" id="GO:0003723">
    <property type="term" value="F:RNA binding"/>
    <property type="evidence" value="ECO:0007669"/>
    <property type="project" value="UniProtKB-UniRule"/>
</dbReference>
<dbReference type="PROSITE" id="PS51686">
    <property type="entry name" value="SAM_MT_RSMB_NOP"/>
    <property type="match status" value="1"/>
</dbReference>
<keyword evidence="1 5" id="KW-0489">Methyltransferase</keyword>
<keyword evidence="2 5" id="KW-0808">Transferase</keyword>
<dbReference type="PANTHER" id="PTHR22807">
    <property type="entry name" value="NOP2 YEAST -RELATED NOL1/NOP2/FMU SUN DOMAIN-CONTAINING"/>
    <property type="match status" value="1"/>
</dbReference>
<evidence type="ECO:0000256" key="5">
    <source>
        <dbReference type="PROSITE-ProRule" id="PRU01023"/>
    </source>
</evidence>
<name>A0A2M6W0F9_9BACT</name>
<reference evidence="8" key="1">
    <citation type="submission" date="2017-09" db="EMBL/GenBank/DDBJ databases">
        <title>Depth-based differentiation of microbial function through sediment-hosted aquifers and enrichment of novel symbionts in the deep terrestrial subsurface.</title>
        <authorList>
            <person name="Probst A.J."/>
            <person name="Ladd B."/>
            <person name="Jarett J.K."/>
            <person name="Geller-Mcgrath D.E."/>
            <person name="Sieber C.M.K."/>
            <person name="Emerson J.B."/>
            <person name="Anantharaman K."/>
            <person name="Thomas B.C."/>
            <person name="Malmstrom R."/>
            <person name="Stieglmeier M."/>
            <person name="Klingl A."/>
            <person name="Woyke T."/>
            <person name="Ryan C.M."/>
            <person name="Banfield J.F."/>
        </authorList>
    </citation>
    <scope>NUCLEOTIDE SEQUENCE [LARGE SCALE GENOMIC DNA]</scope>
</reference>
<dbReference type="SUPFAM" id="SSF53335">
    <property type="entry name" value="S-adenosyl-L-methionine-dependent methyltransferases"/>
    <property type="match status" value="1"/>
</dbReference>
<dbReference type="GO" id="GO:0001510">
    <property type="term" value="P:RNA methylation"/>
    <property type="evidence" value="ECO:0007669"/>
    <property type="project" value="InterPro"/>
</dbReference>
<comment type="caution">
    <text evidence="7">The sequence shown here is derived from an EMBL/GenBank/DDBJ whole genome shotgun (WGS) entry which is preliminary data.</text>
</comment>
<dbReference type="Gene3D" id="3.40.50.150">
    <property type="entry name" value="Vaccinia Virus protein VP39"/>
    <property type="match status" value="1"/>
</dbReference>
<feature type="domain" description="SAM-dependent MTase RsmB/NOP-type" evidence="6">
    <location>
        <begin position="25"/>
        <end position="160"/>
    </location>
</feature>
<protein>
    <recommendedName>
        <fullName evidence="6">SAM-dependent MTase RsmB/NOP-type domain-containing protein</fullName>
    </recommendedName>
</protein>
<dbReference type="InterPro" id="IPR023267">
    <property type="entry name" value="RCMT"/>
</dbReference>
<evidence type="ECO:0000313" key="7">
    <source>
        <dbReference type="EMBL" id="PIT86215.1"/>
    </source>
</evidence>
<dbReference type="EMBL" id="PFBZ01000190">
    <property type="protein sequence ID" value="PIT86215.1"/>
    <property type="molecule type" value="Genomic_DNA"/>
</dbReference>
<organism evidence="7 8">
    <name type="scientific">Candidatus Magasanikbacteria bacterium CG10_big_fil_rev_8_21_14_0_10_43_6</name>
    <dbReference type="NCBI Taxonomy" id="1974650"/>
    <lineage>
        <taxon>Bacteria</taxon>
        <taxon>Candidatus Magasanikiibacteriota</taxon>
    </lineage>
</organism>
<dbReference type="AlphaFoldDB" id="A0A2M6W0F9"/>
<dbReference type="InterPro" id="IPR001678">
    <property type="entry name" value="MeTrfase_RsmB-F_NOP2_dom"/>
</dbReference>
<dbReference type="InterPro" id="IPR029063">
    <property type="entry name" value="SAM-dependent_MTases_sf"/>
</dbReference>
<evidence type="ECO:0000256" key="4">
    <source>
        <dbReference type="ARBA" id="ARBA00022884"/>
    </source>
</evidence>
<feature type="binding site" evidence="5">
    <location>
        <position position="140"/>
    </location>
    <ligand>
        <name>S-adenosyl-L-methionine</name>
        <dbReference type="ChEBI" id="CHEBI:59789"/>
    </ligand>
</feature>
<dbReference type="InterPro" id="IPR049560">
    <property type="entry name" value="MeTrfase_RsmB-F_NOP2_cat"/>
</dbReference>
<dbReference type="GO" id="GO:0008173">
    <property type="term" value="F:RNA methyltransferase activity"/>
    <property type="evidence" value="ECO:0007669"/>
    <property type="project" value="InterPro"/>
</dbReference>
<comment type="caution">
    <text evidence="5">Lacks conserved residue(s) required for the propagation of feature annotation.</text>
</comment>
<keyword evidence="4 5" id="KW-0694">RNA-binding</keyword>
<feature type="non-terminal residue" evidence="7">
    <location>
        <position position="160"/>
    </location>
</feature>
<evidence type="ECO:0000256" key="1">
    <source>
        <dbReference type="ARBA" id="ARBA00022603"/>
    </source>
</evidence>
<sequence>MKSEKGKEGFLNYYRTLFPSGKEFKQFIECLEKPNLPVLRFSPPQAARLWSLWREKGLSWQPLSWYPYALLWPKEVAYGQLLPGFKQKLFYPMNAASLIPVLALQVQPDDMVLDACAAPGGKTLFLSEFIGRKGRLIANDLSRARLTRMKQVFKDYRVYE</sequence>
<evidence type="ECO:0000313" key="8">
    <source>
        <dbReference type="Proteomes" id="UP000229362"/>
    </source>
</evidence>
<accession>A0A2M6W0F9</accession>
<dbReference type="Proteomes" id="UP000229362">
    <property type="component" value="Unassembled WGS sequence"/>
</dbReference>
<dbReference type="PANTHER" id="PTHR22807:SF30">
    <property type="entry name" value="28S RRNA (CYTOSINE(4447)-C(5))-METHYLTRANSFERASE-RELATED"/>
    <property type="match status" value="1"/>
</dbReference>
<evidence type="ECO:0000256" key="2">
    <source>
        <dbReference type="ARBA" id="ARBA00022679"/>
    </source>
</evidence>
<gene>
    <name evidence="7" type="ORF">COU33_04485</name>
</gene>
<evidence type="ECO:0000259" key="6">
    <source>
        <dbReference type="PROSITE" id="PS51686"/>
    </source>
</evidence>
<evidence type="ECO:0000256" key="3">
    <source>
        <dbReference type="ARBA" id="ARBA00022691"/>
    </source>
</evidence>
<dbReference type="Pfam" id="PF01189">
    <property type="entry name" value="Methyltr_RsmB-F"/>
    <property type="match status" value="1"/>
</dbReference>